<name>A0ABQ6MEJ8_9STRA</name>
<feature type="domain" description="Ras guanine nucleotide exchange factor glfB-like C-terminal" evidence="1">
    <location>
        <begin position="25"/>
        <end position="148"/>
    </location>
</feature>
<reference evidence="2 3" key="1">
    <citation type="journal article" date="2023" name="Commun. Biol.">
        <title>Genome analysis of Parmales, the sister group of diatoms, reveals the evolutionary specialization of diatoms from phago-mixotrophs to photoautotrophs.</title>
        <authorList>
            <person name="Ban H."/>
            <person name="Sato S."/>
            <person name="Yoshikawa S."/>
            <person name="Yamada K."/>
            <person name="Nakamura Y."/>
            <person name="Ichinomiya M."/>
            <person name="Sato N."/>
            <person name="Blanc-Mathieu R."/>
            <person name="Endo H."/>
            <person name="Kuwata A."/>
            <person name="Ogata H."/>
        </authorList>
    </citation>
    <scope>NUCLEOTIDE SEQUENCE [LARGE SCALE GENOMIC DNA]</scope>
</reference>
<dbReference type="InterPro" id="IPR056651">
    <property type="entry name" value="GlfB-like_C"/>
</dbReference>
<protein>
    <recommendedName>
        <fullName evidence="1">Ras guanine nucleotide exchange factor glfB-like C-terminal domain-containing protein</fullName>
    </recommendedName>
</protein>
<proteinExistence type="predicted"/>
<dbReference type="EMBL" id="BRYB01000190">
    <property type="protein sequence ID" value="GMI24888.1"/>
    <property type="molecule type" value="Genomic_DNA"/>
</dbReference>
<sequence length="168" mass="18516">MSTLASFFREEDALASFDYPEASSAPDKQPLVSSLLEHLLKNNPNSRVVAVLRLTHQGVLLNGVVAMKSTPVLRDVMTKDDRSDRGWRIKVVLGEDTVQVIHRRREIIAYPPEPEGAVADMLSWELGITVSPEMDVVHAVSLRCTEVEAASERGAMLKRKLAGGDLIL</sequence>
<dbReference type="Proteomes" id="UP001165060">
    <property type="component" value="Unassembled WGS sequence"/>
</dbReference>
<dbReference type="PANTHER" id="PTHR36127:SF1">
    <property type="entry name" value="COMM DOMAIN-CONTAINING PROTEIN"/>
    <property type="match status" value="1"/>
</dbReference>
<accession>A0ABQ6MEJ8</accession>
<gene>
    <name evidence="2" type="ORF">TeGR_g10738</name>
</gene>
<dbReference type="Pfam" id="PF24929">
    <property type="entry name" value="GlfB_C"/>
    <property type="match status" value="1"/>
</dbReference>
<organism evidence="2 3">
    <name type="scientific">Tetraparma gracilis</name>
    <dbReference type="NCBI Taxonomy" id="2962635"/>
    <lineage>
        <taxon>Eukaryota</taxon>
        <taxon>Sar</taxon>
        <taxon>Stramenopiles</taxon>
        <taxon>Ochrophyta</taxon>
        <taxon>Bolidophyceae</taxon>
        <taxon>Parmales</taxon>
        <taxon>Triparmaceae</taxon>
        <taxon>Tetraparma</taxon>
    </lineage>
</organism>
<evidence type="ECO:0000313" key="3">
    <source>
        <dbReference type="Proteomes" id="UP001165060"/>
    </source>
</evidence>
<dbReference type="PANTHER" id="PTHR36127">
    <property type="entry name" value="EXPRESSED PROTEIN"/>
    <property type="match status" value="1"/>
</dbReference>
<evidence type="ECO:0000259" key="1">
    <source>
        <dbReference type="Pfam" id="PF24929"/>
    </source>
</evidence>
<comment type="caution">
    <text evidence="2">The sequence shown here is derived from an EMBL/GenBank/DDBJ whole genome shotgun (WGS) entry which is preliminary data.</text>
</comment>
<evidence type="ECO:0000313" key="2">
    <source>
        <dbReference type="EMBL" id="GMI24888.1"/>
    </source>
</evidence>
<keyword evidence="3" id="KW-1185">Reference proteome</keyword>